<accession>A0ABQ0MZS4</accession>
<evidence type="ECO:0000313" key="5">
    <source>
        <dbReference type="Proteomes" id="UP000197068"/>
    </source>
</evidence>
<feature type="domain" description="PEGA" evidence="2">
    <location>
        <begin position="1264"/>
        <end position="1330"/>
    </location>
</feature>
<dbReference type="SMART" id="SM00671">
    <property type="entry name" value="SEL1"/>
    <property type="match status" value="7"/>
</dbReference>
<dbReference type="InterPro" id="IPR049052">
    <property type="entry name" value="nSTAND1"/>
</dbReference>
<protein>
    <recommendedName>
        <fullName evidence="6">PEGA domain-containing protein</fullName>
    </recommendedName>
</protein>
<dbReference type="RefSeq" id="WP_057180704.1">
    <property type="nucleotide sequence ID" value="NZ_BDQM01000052.1"/>
</dbReference>
<dbReference type="Gene3D" id="2.180.10.10">
    <property type="entry name" value="RHS repeat-associated core"/>
    <property type="match status" value="1"/>
</dbReference>
<evidence type="ECO:0000259" key="2">
    <source>
        <dbReference type="Pfam" id="PF08308"/>
    </source>
</evidence>
<dbReference type="InterPro" id="IPR027417">
    <property type="entry name" value="P-loop_NTPase"/>
</dbReference>
<dbReference type="Pfam" id="PF20703">
    <property type="entry name" value="nSTAND1"/>
    <property type="match status" value="1"/>
</dbReference>
<keyword evidence="1" id="KW-1133">Transmembrane helix</keyword>
<reference evidence="4 5" key="1">
    <citation type="submission" date="2017-06" db="EMBL/GenBank/DDBJ databases">
        <title>Whole Genome Sequences of Colwellia marinimaniae MTCD1.</title>
        <authorList>
            <person name="Kusumoto H."/>
            <person name="Inoue M."/>
            <person name="Tanikawa K."/>
            <person name="Maeji H."/>
            <person name="Cameron J.H."/>
            <person name="Bartlett D.H."/>
        </authorList>
    </citation>
    <scope>NUCLEOTIDE SEQUENCE [LARGE SCALE GENOMIC DNA]</scope>
    <source>
        <strain evidence="4 5">MTCD1</strain>
    </source>
</reference>
<evidence type="ECO:0008006" key="6">
    <source>
        <dbReference type="Google" id="ProtNLM"/>
    </source>
</evidence>
<gene>
    <name evidence="4" type="ORF">MTCD1_03509</name>
</gene>
<evidence type="ECO:0000259" key="3">
    <source>
        <dbReference type="Pfam" id="PF20703"/>
    </source>
</evidence>
<dbReference type="InterPro" id="IPR052945">
    <property type="entry name" value="Mitotic_Regulator"/>
</dbReference>
<name>A0ABQ0MZS4_9GAMM</name>
<dbReference type="PANTHER" id="PTHR43628:SF1">
    <property type="entry name" value="CHITIN SYNTHASE REGULATORY FACTOR 2-RELATED"/>
    <property type="match status" value="1"/>
</dbReference>
<dbReference type="InterPro" id="IPR013229">
    <property type="entry name" value="PEGA"/>
</dbReference>
<dbReference type="Gene3D" id="3.40.50.300">
    <property type="entry name" value="P-loop containing nucleotide triphosphate hydrolases"/>
    <property type="match status" value="1"/>
</dbReference>
<dbReference type="Proteomes" id="UP000197068">
    <property type="component" value="Unassembled WGS sequence"/>
</dbReference>
<dbReference type="InterPro" id="IPR006597">
    <property type="entry name" value="Sel1-like"/>
</dbReference>
<dbReference type="SUPFAM" id="SSF81901">
    <property type="entry name" value="HCP-like"/>
    <property type="match status" value="2"/>
</dbReference>
<keyword evidence="1" id="KW-0472">Membrane</keyword>
<sequence length="1645" mass="187537">MIYILTNTTTVLQTEVRPQESQIGDPSVKAQLNLTLKQKLTPQSFQDQQRYLNSSAIAAYVSLNKLDQRQRFRAGINLTTQHNDSFNFSQGSSSSGLGYALALFESWWRVVLKKPGKFEFPIFATGEILTSGHVQPISHICEKIDSVCAYVETNQDQFTQFSICYPIQNDDDITKEQRKKIADLGGVLVTVTRLQNLIGELLGDSYDGDPLGRWAPFKGLSSFEYEDSVRFFGRSKDVNRLYDDLKQNQGLLIVSGASGTGKSSLIKAGLIPKLEQENNQFSWAYTTPSKVPENIGIIGFLFEELNKAWQIEKKGLSITELISTFARSPNKAIEKISTIVDDKTPPCLIFFDQFEEVFSQANESIVIILKVLNELANQLKPLYIVLALRNEYLGRLLDNQALSSPVISNVASQLELDDWQAIIHEQSAFSGITFEHDSEGGALDKVIIDEASKTPYALPMVEFLLEQLYLKATLENPNATELKYLHYKELGGLTGAIAYRATQVLKDNQANEKLIAQLFDTFVGLNGDFLPYAKQVDLNKLEADSPQTFKLAQQFIDANLIVSVNNTTVKLVHDSLFNNWNELKQWVTNNKDYLEWRYSVDGQFLRWCSEQKNNYLIKDNRLLKEGWRYYKNGIVSDNRLAKYLKLSKRYKTNVRFSFSFIFIILPLLLSSIYYWDQQRVKSKYFANIVEVQSVPKGIYELTEEEQKHLGKYYRFDFQGGVLKKLSYQNSVGILITNPHKDKAAIWEYKYTADGKLLSVDIKTNAKKRKRVDTYQFNKNQSLVTIGKNHGDGDSYSYLLRDSFKKLETEISGTHKYKYFYNESGFITKKYYLNAFGNRVLHSGLSWFGEEFTYTKAGQVATQLFLDLNGQQIKSTANNSVPTSVKYEHDEKGFNIKEESVFERDSIIKVRKYDNWGNNKEIRQTNKLKELIGNTNKPARTVFKYDSSGNMVEKLTYNPKGSLVEGLGGYSRRVIKYDKNGRASQLNDYVQDFNSPNNTVDGWKKLSTINFLYDKDGNFKEISNAPSLGDNYIRTRFIYDDKGNAIEQRVLDQSGVFLSVSGNHSYVKYKYNDLGNIIEQASFVGEEEVALYDDDYHKLVLSYNDAGINTGRAYFGKKGEPVANKDGIWRYVYDYDDNNRLKSTSHYYPNKNSKMILKNDQSGNQTETIYFDENGKRALGEHGFSKRVYRYDDSNNKIETSYLNEMDQLMMSSEGFAKQVIEYDPSGLFIKRILNYKNTDKLVDYISLIKPKNLPKNQYKKNKVKLKLSSNVLGAKVFINGVFQGTTDYALEVIPGEIELRIELEKYTTYKKTIELYNDQIIDVQLTLRPKLSFDELMIKAKNGQALEQKLLGDYLVALSLKSKKRNGALNWYKMSAKQGFAPAMRLMASWYLGSEISKGDFSKIAKKDLIQGVDWLKGSAKQGSGESQYDLGYLYEHGHIGAKNIDTALNWYEKSAEQGDSRALSRLGRLYFLGNTVKQDRSKGLHMLELAAQLGVKELFTIITSAYNGAWGEEFNDFAKSYYWTKKAVDIGNIEAYSYLGYAYYEGIGVDFDQKTAMKWLMKSVDSKAKNASTSIATMGLIYEKGRNGIKNYEKAFDCFKKGAASGNALSMYKLGVYYSTGYGTPVDKNQASYWFEKAKTNGYK</sequence>
<dbReference type="EMBL" id="BDQM01000052">
    <property type="protein sequence ID" value="GAW97861.1"/>
    <property type="molecule type" value="Genomic_DNA"/>
</dbReference>
<dbReference type="InterPro" id="IPR011990">
    <property type="entry name" value="TPR-like_helical_dom_sf"/>
</dbReference>
<comment type="caution">
    <text evidence="4">The sequence shown here is derived from an EMBL/GenBank/DDBJ whole genome shotgun (WGS) entry which is preliminary data.</text>
</comment>
<dbReference type="Pfam" id="PF08238">
    <property type="entry name" value="Sel1"/>
    <property type="match status" value="7"/>
</dbReference>
<keyword evidence="5" id="KW-1185">Reference proteome</keyword>
<feature type="transmembrane region" description="Helical" evidence="1">
    <location>
        <begin position="654"/>
        <end position="675"/>
    </location>
</feature>
<dbReference type="Pfam" id="PF08308">
    <property type="entry name" value="PEGA"/>
    <property type="match status" value="1"/>
</dbReference>
<organism evidence="4 5">
    <name type="scientific">Colwellia marinimaniae</name>
    <dbReference type="NCBI Taxonomy" id="1513592"/>
    <lineage>
        <taxon>Bacteria</taxon>
        <taxon>Pseudomonadati</taxon>
        <taxon>Pseudomonadota</taxon>
        <taxon>Gammaproteobacteria</taxon>
        <taxon>Alteromonadales</taxon>
        <taxon>Colwelliaceae</taxon>
        <taxon>Colwellia</taxon>
    </lineage>
</organism>
<evidence type="ECO:0000256" key="1">
    <source>
        <dbReference type="SAM" id="Phobius"/>
    </source>
</evidence>
<dbReference type="SUPFAM" id="SSF52540">
    <property type="entry name" value="P-loop containing nucleoside triphosphate hydrolases"/>
    <property type="match status" value="1"/>
</dbReference>
<evidence type="ECO:0000313" key="4">
    <source>
        <dbReference type="EMBL" id="GAW97861.1"/>
    </source>
</evidence>
<feature type="domain" description="Novel STAND NTPase 1" evidence="3">
    <location>
        <begin position="216"/>
        <end position="613"/>
    </location>
</feature>
<proteinExistence type="predicted"/>
<keyword evidence="1" id="KW-0812">Transmembrane</keyword>
<dbReference type="PANTHER" id="PTHR43628">
    <property type="entry name" value="ACTIVATOR OF C KINASE PROTEIN 1-RELATED"/>
    <property type="match status" value="1"/>
</dbReference>
<dbReference type="Gene3D" id="1.25.40.10">
    <property type="entry name" value="Tetratricopeptide repeat domain"/>
    <property type="match status" value="2"/>
</dbReference>